<evidence type="ECO:0000256" key="3">
    <source>
        <dbReference type="ARBA" id="ARBA00022670"/>
    </source>
</evidence>
<feature type="compositionally biased region" description="Pro residues" evidence="10">
    <location>
        <begin position="660"/>
        <end position="669"/>
    </location>
</feature>
<dbReference type="HOGENOM" id="CLU_274513_0_0_1"/>
<feature type="region of interest" description="Disordered" evidence="10">
    <location>
        <begin position="622"/>
        <end position="672"/>
    </location>
</feature>
<feature type="active site" evidence="7">
    <location>
        <position position="273"/>
    </location>
</feature>
<dbReference type="InterPro" id="IPR033876">
    <property type="entry name" value="SAP-like"/>
</dbReference>
<evidence type="ECO:0000256" key="5">
    <source>
        <dbReference type="ARBA" id="ARBA00022750"/>
    </source>
</evidence>
<organism evidence="13 14">
    <name type="scientific">Chaetomium globosum (strain ATCC 6205 / CBS 148.51 / DSM 1962 / NBRC 6347 / NRRL 1970)</name>
    <name type="common">Soil fungus</name>
    <dbReference type="NCBI Taxonomy" id="306901"/>
    <lineage>
        <taxon>Eukaryota</taxon>
        <taxon>Fungi</taxon>
        <taxon>Dikarya</taxon>
        <taxon>Ascomycota</taxon>
        <taxon>Pezizomycotina</taxon>
        <taxon>Sordariomycetes</taxon>
        <taxon>Sordariomycetidae</taxon>
        <taxon>Sordariales</taxon>
        <taxon>Chaetomiaceae</taxon>
        <taxon>Chaetomium</taxon>
    </lineage>
</organism>
<dbReference type="Pfam" id="PF21365">
    <property type="entry name" value="Glyco_hydro_31_3rd"/>
    <property type="match status" value="1"/>
</dbReference>
<dbReference type="CDD" id="cd05474">
    <property type="entry name" value="SAP_like"/>
    <property type="match status" value="1"/>
</dbReference>
<dbReference type="InterPro" id="IPR017853">
    <property type="entry name" value="GH"/>
</dbReference>
<comment type="similarity">
    <text evidence="2">Belongs to the glycosyl hydrolase 31 family.</text>
</comment>
<dbReference type="PROSITE" id="PS00141">
    <property type="entry name" value="ASP_PROTEASE"/>
    <property type="match status" value="1"/>
</dbReference>
<feature type="active site" evidence="7">
    <location>
        <position position="82"/>
    </location>
</feature>
<dbReference type="EMBL" id="CH408034">
    <property type="protein sequence ID" value="EAQ85361.1"/>
    <property type="molecule type" value="Genomic_DNA"/>
</dbReference>
<dbReference type="PANTHER" id="PTHR43863">
    <property type="entry name" value="HYDROLASE, PUTATIVE (AFU_ORTHOLOGUE AFUA_1G03140)-RELATED"/>
    <property type="match status" value="1"/>
</dbReference>
<dbReference type="InterPro" id="IPR033121">
    <property type="entry name" value="PEPTIDASE_A1"/>
</dbReference>
<dbReference type="GO" id="GO:0005975">
    <property type="term" value="P:carbohydrate metabolic process"/>
    <property type="evidence" value="ECO:0007669"/>
    <property type="project" value="InterPro"/>
</dbReference>
<dbReference type="RefSeq" id="XP_001227302.1">
    <property type="nucleotide sequence ID" value="XM_001227301.1"/>
</dbReference>
<dbReference type="Gene3D" id="3.20.20.80">
    <property type="entry name" value="Glycosidases"/>
    <property type="match status" value="1"/>
</dbReference>
<dbReference type="PANTHER" id="PTHR43863:SF2">
    <property type="entry name" value="MALTASE-GLUCOAMYLASE"/>
    <property type="match status" value="1"/>
</dbReference>
<evidence type="ECO:0000256" key="1">
    <source>
        <dbReference type="ARBA" id="ARBA00007447"/>
    </source>
</evidence>
<evidence type="ECO:0000313" key="14">
    <source>
        <dbReference type="Proteomes" id="UP000001056"/>
    </source>
</evidence>
<name>Q2GRM9_CHAGB</name>
<keyword evidence="14" id="KW-1185">Reference proteome</keyword>
<feature type="chain" id="PRO_5004208954" description="Peptidase A1 domain-containing protein" evidence="11">
    <location>
        <begin position="19"/>
        <end position="1167"/>
    </location>
</feature>
<dbReference type="GO" id="GO:0004190">
    <property type="term" value="F:aspartic-type endopeptidase activity"/>
    <property type="evidence" value="ECO:0007669"/>
    <property type="project" value="UniProtKB-KW"/>
</dbReference>
<accession>Q2GRM9</accession>
<dbReference type="CDD" id="cd14752">
    <property type="entry name" value="GH31_N"/>
    <property type="match status" value="1"/>
</dbReference>
<dbReference type="eggNOG" id="KOG1339">
    <property type="taxonomic scope" value="Eukaryota"/>
</dbReference>
<feature type="disulfide bond" evidence="8">
    <location>
        <begin position="309"/>
        <end position="342"/>
    </location>
</feature>
<gene>
    <name evidence="13" type="ORF">CHGG_09375</name>
</gene>
<keyword evidence="8" id="KW-1015">Disulfide bond</keyword>
<comment type="similarity">
    <text evidence="1 9">Belongs to the peptidase A1 family.</text>
</comment>
<evidence type="ECO:0000256" key="10">
    <source>
        <dbReference type="SAM" id="MobiDB-lite"/>
    </source>
</evidence>
<dbReference type="InterPro" id="IPR021109">
    <property type="entry name" value="Peptidase_aspartic_dom_sf"/>
</dbReference>
<dbReference type="CDD" id="cd06591">
    <property type="entry name" value="GH31_xylosidase_XylS"/>
    <property type="match status" value="1"/>
</dbReference>
<dbReference type="eggNOG" id="KOG1066">
    <property type="taxonomic scope" value="Eukaryota"/>
</dbReference>
<protein>
    <recommendedName>
        <fullName evidence="12">Peptidase A1 domain-containing protein</fullName>
    </recommendedName>
</protein>
<dbReference type="Pfam" id="PF00026">
    <property type="entry name" value="Asp"/>
    <property type="match status" value="1"/>
</dbReference>
<dbReference type="InParanoid" id="Q2GRM9"/>
<evidence type="ECO:0000259" key="12">
    <source>
        <dbReference type="PROSITE" id="PS51767"/>
    </source>
</evidence>
<evidence type="ECO:0000313" key="13">
    <source>
        <dbReference type="EMBL" id="EAQ85361.1"/>
    </source>
</evidence>
<evidence type="ECO:0000256" key="6">
    <source>
        <dbReference type="ARBA" id="ARBA00022801"/>
    </source>
</evidence>
<evidence type="ECO:0000256" key="7">
    <source>
        <dbReference type="PIRSR" id="PIRSR601461-1"/>
    </source>
</evidence>
<dbReference type="Gene3D" id="2.60.40.1180">
    <property type="entry name" value="Golgi alpha-mannosidase II"/>
    <property type="match status" value="1"/>
</dbReference>
<keyword evidence="4 11" id="KW-0732">Signal</keyword>
<dbReference type="InterPro" id="IPR000322">
    <property type="entry name" value="Glyco_hydro_31_TIM"/>
</dbReference>
<feature type="compositionally biased region" description="Basic and acidic residues" evidence="10">
    <location>
        <begin position="419"/>
        <end position="437"/>
    </location>
</feature>
<dbReference type="Pfam" id="PF01055">
    <property type="entry name" value="Glyco_hydro_31_2nd"/>
    <property type="match status" value="1"/>
</dbReference>
<evidence type="ECO:0000256" key="4">
    <source>
        <dbReference type="ARBA" id="ARBA00022729"/>
    </source>
</evidence>
<keyword evidence="3 9" id="KW-0645">Protease</keyword>
<dbReference type="InterPro" id="IPR013780">
    <property type="entry name" value="Glyco_hydro_b"/>
</dbReference>
<feature type="region of interest" description="Disordered" evidence="10">
    <location>
        <begin position="363"/>
        <end position="391"/>
    </location>
</feature>
<dbReference type="SUPFAM" id="SSF50630">
    <property type="entry name" value="Acid proteases"/>
    <property type="match status" value="1"/>
</dbReference>
<dbReference type="GO" id="GO:0004553">
    <property type="term" value="F:hydrolase activity, hydrolyzing O-glycosyl compounds"/>
    <property type="evidence" value="ECO:0007669"/>
    <property type="project" value="InterPro"/>
</dbReference>
<dbReference type="InterPro" id="IPR051816">
    <property type="entry name" value="Glycosyl_Hydrolase_31"/>
</dbReference>
<dbReference type="InterPro" id="IPR001969">
    <property type="entry name" value="Aspartic_peptidase_AS"/>
</dbReference>
<feature type="compositionally biased region" description="Basic residues" evidence="10">
    <location>
        <begin position="634"/>
        <end position="643"/>
    </location>
</feature>
<dbReference type="PROSITE" id="PS51767">
    <property type="entry name" value="PEPTIDASE_A1"/>
    <property type="match status" value="1"/>
</dbReference>
<evidence type="ECO:0000256" key="8">
    <source>
        <dbReference type="PIRSR" id="PIRSR601461-2"/>
    </source>
</evidence>
<dbReference type="OrthoDB" id="10070917at2759"/>
<feature type="domain" description="Peptidase A1" evidence="12">
    <location>
        <begin position="64"/>
        <end position="381"/>
    </location>
</feature>
<keyword evidence="5 9" id="KW-0064">Aspartyl protease</keyword>
<feature type="region of interest" description="Disordered" evidence="10">
    <location>
        <begin position="418"/>
        <end position="443"/>
    </location>
</feature>
<dbReference type="PRINTS" id="PR00792">
    <property type="entry name" value="PEPSIN"/>
</dbReference>
<feature type="signal peptide" evidence="11">
    <location>
        <begin position="1"/>
        <end position="18"/>
    </location>
</feature>
<dbReference type="SUPFAM" id="SSF51445">
    <property type="entry name" value="(Trans)glycosidases"/>
    <property type="match status" value="1"/>
</dbReference>
<evidence type="ECO:0000256" key="11">
    <source>
        <dbReference type="SAM" id="SignalP"/>
    </source>
</evidence>
<dbReference type="SUPFAM" id="SSF74650">
    <property type="entry name" value="Galactose mutarotase-like"/>
    <property type="match status" value="1"/>
</dbReference>
<feature type="compositionally biased region" description="Low complexity" evidence="10">
    <location>
        <begin position="644"/>
        <end position="659"/>
    </location>
</feature>
<dbReference type="InterPro" id="IPR001461">
    <property type="entry name" value="Aspartic_peptidase_A1"/>
</dbReference>
<proteinExistence type="inferred from homology"/>
<dbReference type="GeneID" id="4395650"/>
<dbReference type="InterPro" id="IPR011013">
    <property type="entry name" value="Gal_mutarotase_sf_dom"/>
</dbReference>
<dbReference type="AlphaFoldDB" id="Q2GRM9"/>
<dbReference type="Proteomes" id="UP000001056">
    <property type="component" value="Unassembled WGS sequence"/>
</dbReference>
<dbReference type="GO" id="GO:0030246">
    <property type="term" value="F:carbohydrate binding"/>
    <property type="evidence" value="ECO:0007669"/>
    <property type="project" value="InterPro"/>
</dbReference>
<dbReference type="STRING" id="306901.Q2GRM9"/>
<dbReference type="VEuPathDB" id="FungiDB:CHGG_09375"/>
<evidence type="ECO:0000256" key="2">
    <source>
        <dbReference type="ARBA" id="ARBA00007806"/>
    </source>
</evidence>
<dbReference type="SUPFAM" id="SSF51011">
    <property type="entry name" value="Glycosyl hydrolase domain"/>
    <property type="match status" value="1"/>
</dbReference>
<dbReference type="GO" id="GO:0006508">
    <property type="term" value="P:proteolysis"/>
    <property type="evidence" value="ECO:0007669"/>
    <property type="project" value="UniProtKB-KW"/>
</dbReference>
<dbReference type="InterPro" id="IPR048395">
    <property type="entry name" value="Glyco_hydro_31_C"/>
</dbReference>
<keyword evidence="6 9" id="KW-0378">Hydrolase</keyword>
<sequence>MLPVILAASLLAPAAAGASEPNRIVARGDGIIRSPVRQMAGSGPNLRARQNEVEVLNQRFGTRYGVEIEIGTPPQKITLILDTGSPNTWINPVCDTANLPYDCEQFAQFDYDKSSTLNVTDYVDTLRYGIGNATVQYVSETVTIGSATIENQIIGIALESHKIPLGILGVSPPILGVNEYPYILDTMVAQGLIKSRAFSVDLRGVDNPTGAIIFGGVDTGKFIGKLAKLPIIPQDETPSGADRYYVTMTGVGLTLPDGSIVQSEELAVPVFLDTGATLSHLPTRIFEALAASFPDALYDRDSGFYILPCDYTDMAGSIDFYFSGKTIRVPLNEFVWRSGAYCILGVTPEDEEPILRRHLPARRLRRLRPGQPQPAHRAGRQLRDQPRRDRVGRQCRAEFHGAMHRAAYPDGQGEYAGCDGHEAARGDVHGEPADGDGRGAGTGAEWAGRDECHGWCAAADGGVGAGRQCGWEGGRGGTWRDGGVGGGESVGVGALVGVGWGGPDMPCIPTMAVVPLAKHGSFCIHVDKSVRTGDWCACDHPPLRAQNASLSAPIGDGSGEMRLSPHELWMRGPVRSHSEGLFRRRARFLLHGPGTPIPRATVHQRQPYPRASLTHRGKLTLTHTHLGRPPPRGVHTHTRRRARPQVQRAQRARARVQGPSRPPTAPPTSPCAFESLDPSEKLYGMGQYQQALFDLKGADFGSWRTGIRQASVAVFVVRPLGYGLGCGNNPGVGRAVLGKNVMSFEAYSTSVLDYWVVAGDTPAEIVEAYAGVTGTVPRMPEYGLGFWQSKLRYQTQEEWLDVAREYKRRGLPLDVVVVDYFSLALSRGLAVLTRHTWPDPRCYGQGTERRWGVELMVSIWPTVDKRSENWEEMLEQGLLIRVNRGLRIAMDFQGETVHFDATNPAARKYVWEKVKQNYYSKGIKVFWLDEAEPEYSAYDFDNYTYHRGSNLSIGNIYPLEYSRGFYEGMKSEGQEDIVNLVRCAWAGSQRYGALVWSGDIASSWLSLRHQLSAGLHMGIAGIPWWTTDIGGFHGGDPNDEAFRQLFTRWFQFGTFCPVFRLHGDREPHQPQHELMEEAHKKGTPVMRTLFYEFPDDPRCWETGQQYMFGPKFLCCPVMEPGVEKLKVYLPAGTKWTAVDGAETFDGGQTIEVNCPLEYMPVFARVAE</sequence>
<evidence type="ECO:0000256" key="9">
    <source>
        <dbReference type="RuleBase" id="RU000454"/>
    </source>
</evidence>
<feature type="compositionally biased region" description="Basic and acidic residues" evidence="10">
    <location>
        <begin position="381"/>
        <end position="391"/>
    </location>
</feature>
<reference evidence="14" key="1">
    <citation type="journal article" date="2015" name="Genome Announc.">
        <title>Draft genome sequence of the cellulolytic fungus Chaetomium globosum.</title>
        <authorList>
            <person name="Cuomo C.A."/>
            <person name="Untereiner W.A."/>
            <person name="Ma L.-J."/>
            <person name="Grabherr M."/>
            <person name="Birren B.W."/>
        </authorList>
    </citation>
    <scope>NUCLEOTIDE SEQUENCE [LARGE SCALE GENOMIC DNA]</scope>
    <source>
        <strain evidence="14">ATCC 6205 / CBS 148.51 / DSM 1962 / NBRC 6347 / NRRL 1970</strain>
    </source>
</reference>
<dbReference type="Gene3D" id="2.40.70.10">
    <property type="entry name" value="Acid Proteases"/>
    <property type="match status" value="2"/>
</dbReference>
<dbReference type="Gene3D" id="2.60.40.1760">
    <property type="entry name" value="glycosyl hydrolase (family 31)"/>
    <property type="match status" value="1"/>
</dbReference>